<dbReference type="EMBL" id="JHEG02000001">
    <property type="protein sequence ID" value="KIE14066.1"/>
    <property type="molecule type" value="Genomic_DNA"/>
</dbReference>
<dbReference type="InterPro" id="IPR027417">
    <property type="entry name" value="P-loop_NTPase"/>
</dbReference>
<dbReference type="GO" id="GO:0016887">
    <property type="term" value="F:ATP hydrolysis activity"/>
    <property type="evidence" value="ECO:0007669"/>
    <property type="project" value="InterPro"/>
</dbReference>
<dbReference type="Gene3D" id="3.40.50.300">
    <property type="entry name" value="P-loop containing nucleotide triphosphate hydrolases"/>
    <property type="match status" value="1"/>
</dbReference>
<comment type="caution">
    <text evidence="2">The sequence shown here is derived from an EMBL/GenBank/DDBJ whole genome shotgun (WGS) entry which is preliminary data.</text>
</comment>
<evidence type="ECO:0000313" key="2">
    <source>
        <dbReference type="EMBL" id="KIE14066.1"/>
    </source>
</evidence>
<proteinExistence type="predicted"/>
<evidence type="ECO:0000259" key="1">
    <source>
        <dbReference type="Pfam" id="PF13401"/>
    </source>
</evidence>
<name>A0A0C1NMJ8_9CYAN</name>
<organism evidence="2">
    <name type="scientific">Tolypothrix bouteillei VB521301</name>
    <dbReference type="NCBI Taxonomy" id="1479485"/>
    <lineage>
        <taxon>Bacteria</taxon>
        <taxon>Bacillati</taxon>
        <taxon>Cyanobacteriota</taxon>
        <taxon>Cyanophyceae</taxon>
        <taxon>Nostocales</taxon>
        <taxon>Tolypothrichaceae</taxon>
        <taxon>Tolypothrix</taxon>
    </lineage>
</organism>
<dbReference type="Pfam" id="PF13401">
    <property type="entry name" value="AAA_22"/>
    <property type="match status" value="1"/>
</dbReference>
<dbReference type="AlphaFoldDB" id="A0A0C1NMJ8"/>
<dbReference type="OrthoDB" id="484534at2"/>
<sequence length="157" mass="18489">MLRYQYYRELIDKLTDSKNINLYGKEGIGKTYTVRECLLKDIKLQTVYLSLEYPFYLDNLFEGIAMSFGLYYFLEWSQVVNYLSQGTSKLLVLDNFDRLHGASENFAEDLSKLRMLADLENFSLLTISRLPLKYFHFTSFANCFEDFIMDGSTCWAF</sequence>
<accession>A0A0C1NMJ8</accession>
<reference evidence="2" key="1">
    <citation type="journal article" date="2015" name="Genome Announc.">
        <title>Draft Genome Sequence of Tolypothrix boutellei Strain VB521301.</title>
        <authorList>
            <person name="Chandrababunaidu M.M."/>
            <person name="Singh D."/>
            <person name="Sen D."/>
            <person name="Bhan S."/>
            <person name="Das S."/>
            <person name="Gupta A."/>
            <person name="Adhikary S.P."/>
            <person name="Tripathy S."/>
        </authorList>
    </citation>
    <scope>NUCLEOTIDE SEQUENCE</scope>
    <source>
        <strain evidence="2">VB521301</strain>
    </source>
</reference>
<protein>
    <recommendedName>
        <fullName evidence="1">ORC1/DEAH AAA+ ATPase domain-containing protein</fullName>
    </recommendedName>
</protein>
<feature type="domain" description="ORC1/DEAH AAA+ ATPase" evidence="1">
    <location>
        <begin position="19"/>
        <end position="123"/>
    </location>
</feature>
<dbReference type="SUPFAM" id="SSF52540">
    <property type="entry name" value="P-loop containing nucleoside triphosphate hydrolases"/>
    <property type="match status" value="1"/>
</dbReference>
<gene>
    <name evidence="2" type="ORF">DA73_0200545</name>
</gene>
<dbReference type="InterPro" id="IPR049945">
    <property type="entry name" value="AAA_22"/>
</dbReference>